<keyword evidence="10" id="KW-1185">Reference proteome</keyword>
<dbReference type="InterPro" id="IPR006585">
    <property type="entry name" value="FTP1"/>
</dbReference>
<dbReference type="SMART" id="SM00607">
    <property type="entry name" value="FTP"/>
    <property type="match status" value="3"/>
</dbReference>
<evidence type="ECO:0000256" key="3">
    <source>
        <dbReference type="ARBA" id="ARBA00011233"/>
    </source>
</evidence>
<evidence type="ECO:0000256" key="6">
    <source>
        <dbReference type="ARBA" id="ARBA00022837"/>
    </source>
</evidence>
<dbReference type="GO" id="GO:0042806">
    <property type="term" value="F:fucose binding"/>
    <property type="evidence" value="ECO:0007669"/>
    <property type="project" value="UniProtKB-ARBA"/>
</dbReference>
<keyword evidence="4" id="KW-0479">Metal-binding</keyword>
<feature type="domain" description="Fucolectin tachylectin-4 pentraxin-1" evidence="8">
    <location>
        <begin position="207"/>
        <end position="352"/>
    </location>
</feature>
<dbReference type="GO" id="GO:0010185">
    <property type="term" value="P:regulation of cellular defense response"/>
    <property type="evidence" value="ECO:0007669"/>
    <property type="project" value="UniProtKB-ARBA"/>
</dbReference>
<evidence type="ECO:0000256" key="2">
    <source>
        <dbReference type="ARBA" id="ARBA00010147"/>
    </source>
</evidence>
<protein>
    <recommendedName>
        <fullName evidence="8">Fucolectin tachylectin-4 pentraxin-1 domain-containing protein</fullName>
    </recommendedName>
</protein>
<dbReference type="InParanoid" id="A0A4W6EW50"/>
<organism evidence="9 10">
    <name type="scientific">Lates calcarifer</name>
    <name type="common">Barramundi</name>
    <name type="synonym">Holocentrus calcarifer</name>
    <dbReference type="NCBI Taxonomy" id="8187"/>
    <lineage>
        <taxon>Eukaryota</taxon>
        <taxon>Metazoa</taxon>
        <taxon>Chordata</taxon>
        <taxon>Craniata</taxon>
        <taxon>Vertebrata</taxon>
        <taxon>Euteleostomi</taxon>
        <taxon>Actinopterygii</taxon>
        <taxon>Neopterygii</taxon>
        <taxon>Teleostei</taxon>
        <taxon>Neoteleostei</taxon>
        <taxon>Acanthomorphata</taxon>
        <taxon>Carangaria</taxon>
        <taxon>Carangaria incertae sedis</taxon>
        <taxon>Centropomidae</taxon>
        <taxon>Lates</taxon>
    </lineage>
</organism>
<sequence>MKTIIISCTASLPNVAPSGTASQSSTYDSVTTASKANDGRRVSTYADCTHTAMQTNPWWRLLLPGIYRITAVNVTNRVEVPERINNAEIRIGNSAENNGNNNPRYLSVVRFHQRTIQCFPGATTLTTGNYVTLTNWSDISKEMCAVIPSIPAGQTSTFQCGGMEGRFVNVYLPVEVYGGTRQNLYSTADHKKNKSHVLYILYGSASLPNVAPSGTASQSTTLSDSARAWNAIDGKSDPVYYHGSCTHTAHDQSDPWWRLLLPGIYRITAVSVTNRDELAERINNAEIRIGNSAENNGNNNPRCAVIPSIPAAQTATFQCGGMEGRFVNVYLPGAAKVLTLCEVEVYGAASLPNVAPSGTASQSTTLSDSARAWKAIDGNSDPVYYHGSCTHTAHDQSDPWWRLLLPGIYRITAVSVTNRDELAERINNAEIRIGNSAENNGNNNPRCAVIPSIPAAQTATFQCGGMEGRFVNVYLPGAAKVLTLCEVEVYGGTVRRL</sequence>
<dbReference type="InterPro" id="IPR008979">
    <property type="entry name" value="Galactose-bd-like_sf"/>
</dbReference>
<dbReference type="GO" id="GO:0046872">
    <property type="term" value="F:metal ion binding"/>
    <property type="evidence" value="ECO:0007669"/>
    <property type="project" value="UniProtKB-KW"/>
</dbReference>
<dbReference type="GO" id="GO:0001868">
    <property type="term" value="P:regulation of complement activation, lectin pathway"/>
    <property type="evidence" value="ECO:0007669"/>
    <property type="project" value="UniProtKB-ARBA"/>
</dbReference>
<dbReference type="Gene3D" id="2.60.120.260">
    <property type="entry name" value="Galactose-binding domain-like"/>
    <property type="match status" value="3"/>
</dbReference>
<comment type="subunit">
    <text evidence="3">Homotrimer.</text>
</comment>
<keyword evidence="7" id="KW-1015">Disulfide bond</keyword>
<comment type="similarity">
    <text evidence="2">Belongs to the fucolectin family.</text>
</comment>
<keyword evidence="5" id="KW-0430">Lectin</keyword>
<dbReference type="Proteomes" id="UP000314980">
    <property type="component" value="Unassembled WGS sequence"/>
</dbReference>
<reference evidence="9" key="3">
    <citation type="submission" date="2025-09" db="UniProtKB">
        <authorList>
            <consortium name="Ensembl"/>
        </authorList>
    </citation>
    <scope>IDENTIFICATION</scope>
</reference>
<dbReference type="Pfam" id="PF22633">
    <property type="entry name" value="F5_F8_type_C_2"/>
    <property type="match status" value="3"/>
</dbReference>
<evidence type="ECO:0000256" key="5">
    <source>
        <dbReference type="ARBA" id="ARBA00022734"/>
    </source>
</evidence>
<name>A0A4W6EW50_LATCA</name>
<evidence type="ECO:0000259" key="8">
    <source>
        <dbReference type="SMART" id="SM00607"/>
    </source>
</evidence>
<evidence type="ECO:0000256" key="1">
    <source>
        <dbReference type="ARBA" id="ARBA00002219"/>
    </source>
</evidence>
<reference evidence="9" key="2">
    <citation type="submission" date="2025-08" db="UniProtKB">
        <authorList>
            <consortium name="Ensembl"/>
        </authorList>
    </citation>
    <scope>IDENTIFICATION</scope>
</reference>
<comment type="function">
    <text evidence="1">Acts as a defensive agent. Recognizes blood group fucosylated oligosaccharides including A, B, H and Lewis B-type antigens. Does not recognize Lewis A antigen and has low affinity for monovalent haptens.</text>
</comment>
<evidence type="ECO:0000313" key="9">
    <source>
        <dbReference type="Ensembl" id="ENSLCAP00010041967.1"/>
    </source>
</evidence>
<accession>A0A4W6EW50</accession>
<reference evidence="10" key="1">
    <citation type="submission" date="2015-09" db="EMBL/GenBank/DDBJ databases">
        <authorList>
            <person name="Sai Rama Sridatta P."/>
        </authorList>
    </citation>
    <scope>NUCLEOTIDE SEQUENCE [LARGE SCALE GENOMIC DNA]</scope>
</reference>
<dbReference type="PANTHER" id="PTHR45713:SF6">
    <property type="entry name" value="F5_8 TYPE C DOMAIN-CONTAINING PROTEIN"/>
    <property type="match status" value="1"/>
</dbReference>
<dbReference type="SUPFAM" id="SSF49785">
    <property type="entry name" value="Galactose-binding domain-like"/>
    <property type="match status" value="3"/>
</dbReference>
<dbReference type="AlphaFoldDB" id="A0A4W6EW50"/>
<proteinExistence type="inferred from homology"/>
<feature type="domain" description="Fucolectin tachylectin-4 pentraxin-1" evidence="8">
    <location>
        <begin position="12"/>
        <end position="183"/>
    </location>
</feature>
<feature type="domain" description="Fucolectin tachylectin-4 pentraxin-1" evidence="8">
    <location>
        <begin position="353"/>
        <end position="495"/>
    </location>
</feature>
<evidence type="ECO:0000256" key="4">
    <source>
        <dbReference type="ARBA" id="ARBA00022723"/>
    </source>
</evidence>
<dbReference type="GeneTree" id="ENSGT01060000248575"/>
<evidence type="ECO:0000313" key="10">
    <source>
        <dbReference type="Proteomes" id="UP000314980"/>
    </source>
</evidence>
<dbReference type="InterPro" id="IPR051941">
    <property type="entry name" value="BG_Antigen-Binding_Lectin"/>
</dbReference>
<dbReference type="Ensembl" id="ENSLCAT00010043011.1">
    <property type="protein sequence ID" value="ENSLCAP00010041967.1"/>
    <property type="gene ID" value="ENSLCAG00010019516.1"/>
</dbReference>
<keyword evidence="6" id="KW-0106">Calcium</keyword>
<dbReference type="PANTHER" id="PTHR45713">
    <property type="entry name" value="FTP DOMAIN-CONTAINING PROTEIN"/>
    <property type="match status" value="1"/>
</dbReference>
<evidence type="ECO:0000256" key="7">
    <source>
        <dbReference type="ARBA" id="ARBA00023157"/>
    </source>
</evidence>